<organism evidence="1">
    <name type="scientific">Arion vulgaris</name>
    <dbReference type="NCBI Taxonomy" id="1028688"/>
    <lineage>
        <taxon>Eukaryota</taxon>
        <taxon>Metazoa</taxon>
        <taxon>Spiralia</taxon>
        <taxon>Lophotrochozoa</taxon>
        <taxon>Mollusca</taxon>
        <taxon>Gastropoda</taxon>
        <taxon>Heterobranchia</taxon>
        <taxon>Euthyneura</taxon>
        <taxon>Panpulmonata</taxon>
        <taxon>Eupulmonata</taxon>
        <taxon>Stylommatophora</taxon>
        <taxon>Helicina</taxon>
        <taxon>Arionoidea</taxon>
        <taxon>Arionidae</taxon>
        <taxon>Arion</taxon>
    </lineage>
</organism>
<proteinExistence type="predicted"/>
<protein>
    <submittedName>
        <fullName evidence="1">Uncharacterized protein</fullName>
    </submittedName>
</protein>
<sequence length="63" mass="7211">MMSGKSSFLQGQINAIHYIGQKNNSQTHADTATWHSAKGQELKCRWIIEEDRQKMLDAPVLHM</sequence>
<evidence type="ECO:0000313" key="1">
    <source>
        <dbReference type="EMBL" id="CEK80792.1"/>
    </source>
</evidence>
<gene>
    <name evidence="1" type="primary">ORF122743</name>
</gene>
<reference evidence="1" key="1">
    <citation type="submission" date="2014-12" db="EMBL/GenBank/DDBJ databases">
        <title>Insight into the proteome of Arion vulgaris.</title>
        <authorList>
            <person name="Aradska J."/>
            <person name="Bulat T."/>
            <person name="Smidak R."/>
            <person name="Sarate P."/>
            <person name="Gangsoo J."/>
            <person name="Sialana F."/>
            <person name="Bilban M."/>
            <person name="Lubec G."/>
        </authorList>
    </citation>
    <scope>NUCLEOTIDE SEQUENCE</scope>
    <source>
        <tissue evidence="1">Skin</tissue>
    </source>
</reference>
<dbReference type="EMBL" id="HACG01033927">
    <property type="protein sequence ID" value="CEK80792.1"/>
    <property type="molecule type" value="Transcribed_RNA"/>
</dbReference>
<feature type="non-terminal residue" evidence="1">
    <location>
        <position position="63"/>
    </location>
</feature>
<dbReference type="AlphaFoldDB" id="A0A0B7AJM6"/>
<name>A0A0B7AJM6_9EUPU</name>
<accession>A0A0B7AJM6</accession>